<dbReference type="HOGENOM" id="CLU_3095626_0_0_9"/>
<evidence type="ECO:0000313" key="2">
    <source>
        <dbReference type="Proteomes" id="UP000000935"/>
    </source>
</evidence>
<dbReference type="KEGG" id="bmq:BMQ_pBM60022"/>
<dbReference type="AlphaFoldDB" id="D5E3T0"/>
<sequence length="51" mass="5905">MVKFILDTKKFKYKHETSVIRLSFACTPQLPIKDYSTLAKIIKMLSTEKIG</sequence>
<evidence type="ECO:0000313" key="1">
    <source>
        <dbReference type="EMBL" id="ADE72455.1"/>
    </source>
</evidence>
<dbReference type="EMBL" id="CP001989">
    <property type="protein sequence ID" value="ADE72455.1"/>
    <property type="molecule type" value="Genomic_DNA"/>
</dbReference>
<reference evidence="1 2" key="1">
    <citation type="journal article" date="2011" name="J. Bacteriol.">
        <title>Genome sequences of the biotechnologically important Bacillus megaterium strains QM B1551 and DSM319.</title>
        <authorList>
            <person name="Eppinger M."/>
            <person name="Bunk B."/>
            <person name="Johns M.A."/>
            <person name="Edirisinghe J.N."/>
            <person name="Kutumbaka K.K."/>
            <person name="Koenig S.S."/>
            <person name="Huot Creasy H."/>
            <person name="Rosovitz M.J."/>
            <person name="Riley D.R."/>
            <person name="Daugherty S."/>
            <person name="Martin M."/>
            <person name="Elbourne L.D."/>
            <person name="Paulsen I."/>
            <person name="Biedendieck R."/>
            <person name="Braun C."/>
            <person name="Grayburn S."/>
            <person name="Dhingra S."/>
            <person name="Lukyanchuk V."/>
            <person name="Ball B."/>
            <person name="Ul-Qamar R."/>
            <person name="Seibel J."/>
            <person name="Bremer E."/>
            <person name="Jahn D."/>
            <person name="Ravel J."/>
            <person name="Vary P.S."/>
        </authorList>
    </citation>
    <scope>NUCLEOTIDE SEQUENCE [LARGE SCALE GENOMIC DNA]</scope>
    <source>
        <strain evidence="2">ATCC 12872 / QMB1551</strain>
        <plasmid evidence="1">pBM600</plasmid>
    </source>
</reference>
<organism evidence="1 2">
    <name type="scientific">Priestia megaterium (strain ATCC 12872 / QMB1551)</name>
    <name type="common">Bacillus megaterium</name>
    <dbReference type="NCBI Taxonomy" id="545693"/>
    <lineage>
        <taxon>Bacteria</taxon>
        <taxon>Bacillati</taxon>
        <taxon>Bacillota</taxon>
        <taxon>Bacilli</taxon>
        <taxon>Bacillales</taxon>
        <taxon>Bacillaceae</taxon>
        <taxon>Priestia</taxon>
    </lineage>
</organism>
<keyword evidence="2" id="KW-1185">Reference proteome</keyword>
<name>D5E3T0_PRIM1</name>
<dbReference type="Proteomes" id="UP000000935">
    <property type="component" value="Plasmid pBM600"/>
</dbReference>
<geneLocation type="plasmid" evidence="1 2">
    <name>pBM600</name>
</geneLocation>
<protein>
    <submittedName>
        <fullName evidence="1">Uncharacterized protein</fullName>
    </submittedName>
</protein>
<proteinExistence type="predicted"/>
<gene>
    <name evidence="1" type="ordered locus">BMQ_pBM60022</name>
</gene>
<accession>D5E3T0</accession>
<keyword evidence="1" id="KW-0614">Plasmid</keyword>